<dbReference type="Proteomes" id="UP000636888">
    <property type="component" value="Unassembled WGS sequence"/>
</dbReference>
<feature type="domain" description="Carboxymuconolactone decarboxylase-like" evidence="1">
    <location>
        <begin position="22"/>
        <end position="100"/>
    </location>
</feature>
<dbReference type="RefSeq" id="WP_199386641.1">
    <property type="nucleotide sequence ID" value="NZ_JAEMHM010000024.1"/>
</dbReference>
<comment type="caution">
    <text evidence="2">The sequence shown here is derived from an EMBL/GenBank/DDBJ whole genome shotgun (WGS) entry which is preliminary data.</text>
</comment>
<evidence type="ECO:0000259" key="1">
    <source>
        <dbReference type="Pfam" id="PF02627"/>
    </source>
</evidence>
<dbReference type="Gene3D" id="1.20.1290.10">
    <property type="entry name" value="AhpD-like"/>
    <property type="match status" value="1"/>
</dbReference>
<name>A0A8J7M3I6_9BACT</name>
<dbReference type="EMBL" id="JAEMHM010000024">
    <property type="protein sequence ID" value="MBJ6727503.1"/>
    <property type="molecule type" value="Genomic_DNA"/>
</dbReference>
<evidence type="ECO:0000313" key="3">
    <source>
        <dbReference type="Proteomes" id="UP000636888"/>
    </source>
</evidence>
<accession>A0A8J7M3I6</accession>
<reference evidence="2" key="1">
    <citation type="submission" date="2020-12" db="EMBL/GenBank/DDBJ databases">
        <title>Geomonas sp. Red875, isolated from river sediment.</title>
        <authorList>
            <person name="Xu Z."/>
            <person name="Zhang Z."/>
            <person name="Masuda Y."/>
            <person name="Itoh H."/>
            <person name="Senoo K."/>
        </authorList>
    </citation>
    <scope>NUCLEOTIDE SEQUENCE</scope>
    <source>
        <strain evidence="2">Red875</strain>
    </source>
</reference>
<protein>
    <submittedName>
        <fullName evidence="2">Carboxymuconolactone decarboxylase family protein</fullName>
    </submittedName>
</protein>
<keyword evidence="3" id="KW-1185">Reference proteome</keyword>
<dbReference type="InterPro" id="IPR003779">
    <property type="entry name" value="CMD-like"/>
</dbReference>
<dbReference type="AlphaFoldDB" id="A0A8J7M3I6"/>
<organism evidence="2 3">
    <name type="scientific">Geomesophilobacter sediminis</name>
    <dbReference type="NCBI Taxonomy" id="2798584"/>
    <lineage>
        <taxon>Bacteria</taxon>
        <taxon>Pseudomonadati</taxon>
        <taxon>Thermodesulfobacteriota</taxon>
        <taxon>Desulfuromonadia</taxon>
        <taxon>Geobacterales</taxon>
        <taxon>Geobacteraceae</taxon>
        <taxon>Geomesophilobacter</taxon>
    </lineage>
</organism>
<dbReference type="Pfam" id="PF02627">
    <property type="entry name" value="CMD"/>
    <property type="match status" value="1"/>
</dbReference>
<gene>
    <name evidence="2" type="ORF">JFN93_22540</name>
</gene>
<dbReference type="SUPFAM" id="SSF69118">
    <property type="entry name" value="AhpD-like"/>
    <property type="match status" value="1"/>
</dbReference>
<sequence>MAKMPAQLYLNLKERYTGLIGAVEAMDSAARSAGPLNDKTIHLIQLAAAAAIGSHGSVHSHTARALEAGATADEVRHAVIALTGTVGFPIMAAALSWVDEEIERT</sequence>
<evidence type="ECO:0000313" key="2">
    <source>
        <dbReference type="EMBL" id="MBJ6727503.1"/>
    </source>
</evidence>
<proteinExistence type="predicted"/>
<dbReference type="GO" id="GO:0051920">
    <property type="term" value="F:peroxiredoxin activity"/>
    <property type="evidence" value="ECO:0007669"/>
    <property type="project" value="InterPro"/>
</dbReference>
<dbReference type="InterPro" id="IPR029032">
    <property type="entry name" value="AhpD-like"/>
</dbReference>